<dbReference type="SUPFAM" id="SSF46894">
    <property type="entry name" value="C-terminal effector domain of the bipartite response regulators"/>
    <property type="match status" value="1"/>
</dbReference>
<dbReference type="InterPro" id="IPR036388">
    <property type="entry name" value="WH-like_DNA-bd_sf"/>
</dbReference>
<organism evidence="3 4">
    <name type="scientific">Algibacter aquimarinus</name>
    <dbReference type="NCBI Taxonomy" id="1136748"/>
    <lineage>
        <taxon>Bacteria</taxon>
        <taxon>Pseudomonadati</taxon>
        <taxon>Bacteroidota</taxon>
        <taxon>Flavobacteriia</taxon>
        <taxon>Flavobacteriales</taxon>
        <taxon>Flavobacteriaceae</taxon>
        <taxon>Algibacter</taxon>
    </lineage>
</organism>
<evidence type="ECO:0000313" key="3">
    <source>
        <dbReference type="EMBL" id="GAA4975564.1"/>
    </source>
</evidence>
<keyword evidence="2" id="KW-0472">Membrane</keyword>
<proteinExistence type="predicted"/>
<dbReference type="Gene3D" id="1.10.10.10">
    <property type="entry name" value="Winged helix-like DNA-binding domain superfamily/Winged helix DNA-binding domain"/>
    <property type="match status" value="1"/>
</dbReference>
<keyword evidence="4" id="KW-1185">Reference proteome</keyword>
<evidence type="ECO:0000256" key="1">
    <source>
        <dbReference type="SAM" id="Coils"/>
    </source>
</evidence>
<keyword evidence="1" id="KW-0175">Coiled coil</keyword>
<dbReference type="RefSeq" id="WP_345169970.1">
    <property type="nucleotide sequence ID" value="NZ_BAABJK010000009.1"/>
</dbReference>
<dbReference type="Proteomes" id="UP001501692">
    <property type="component" value="Unassembled WGS sequence"/>
</dbReference>
<feature type="coiled-coil region" evidence="1">
    <location>
        <begin position="368"/>
        <end position="398"/>
    </location>
</feature>
<gene>
    <name evidence="3" type="ORF">GCM10023315_27850</name>
</gene>
<evidence type="ECO:0000313" key="4">
    <source>
        <dbReference type="Proteomes" id="UP001501692"/>
    </source>
</evidence>
<sequence length="504" mass="59084">MIKTSGFSQNKSQYTRFVDSADAHIDTSSKKAQLFLDSIPNPIEENIEGSLADYYSIKALLYEDSNEYTKMHQSFILANKYADIEDNCIVGGQVNLELFSNVYFVKGDSTAYKYLETAKRYFETCDYDYGLLEVKQMLCYVEFVDENYKVCNDMILKDLQAYKDAKDEAYFYLFANFMLVSNYIELDDMERANIYLKEFESLENNSSISKYNYLSFEAEINLNKAYKYYYDKELDSTYLYLRKVSKSSEYLSEDVVRSSYNLYSDYYKSSGDVNTSQKYIDSLLVFENKILNNNINASIDINESLYNAELKLKANNKKDAINQILILSLVGISILLSMLYLYYYRKNKFKLDDVSNEVNKLTYLKSNNDKLTVKLQGLEEYINNLKQEVKEISKLDGNCLRERIREFYANLHHNSTTILDKTDNHLELVNDLNADFFKELNEKYPQLNDSEIIICYYLFIGFKNKEIAVFLNSSVRAIESKRYRITKKMNLEKITLSDYLNEAF</sequence>
<dbReference type="InterPro" id="IPR016032">
    <property type="entry name" value="Sig_transdc_resp-reg_C-effctor"/>
</dbReference>
<dbReference type="EMBL" id="BAABJK010000009">
    <property type="protein sequence ID" value="GAA4975564.1"/>
    <property type="molecule type" value="Genomic_DNA"/>
</dbReference>
<evidence type="ECO:0008006" key="5">
    <source>
        <dbReference type="Google" id="ProtNLM"/>
    </source>
</evidence>
<comment type="caution">
    <text evidence="3">The sequence shown here is derived from an EMBL/GenBank/DDBJ whole genome shotgun (WGS) entry which is preliminary data.</text>
</comment>
<name>A0ABP9HQ52_9FLAO</name>
<reference evidence="4" key="1">
    <citation type="journal article" date="2019" name="Int. J. Syst. Evol. Microbiol.">
        <title>The Global Catalogue of Microorganisms (GCM) 10K type strain sequencing project: providing services to taxonomists for standard genome sequencing and annotation.</title>
        <authorList>
            <consortium name="The Broad Institute Genomics Platform"/>
            <consortium name="The Broad Institute Genome Sequencing Center for Infectious Disease"/>
            <person name="Wu L."/>
            <person name="Ma J."/>
        </authorList>
    </citation>
    <scope>NUCLEOTIDE SEQUENCE [LARGE SCALE GENOMIC DNA]</scope>
    <source>
        <strain evidence="4">JCM 18287</strain>
    </source>
</reference>
<protein>
    <recommendedName>
        <fullName evidence="5">HTH luxR-type domain-containing protein</fullName>
    </recommendedName>
</protein>
<evidence type="ECO:0000256" key="2">
    <source>
        <dbReference type="SAM" id="Phobius"/>
    </source>
</evidence>
<keyword evidence="2" id="KW-0812">Transmembrane</keyword>
<accession>A0ABP9HQ52</accession>
<feature type="transmembrane region" description="Helical" evidence="2">
    <location>
        <begin position="324"/>
        <end position="343"/>
    </location>
</feature>
<keyword evidence="2" id="KW-1133">Transmembrane helix</keyword>